<keyword evidence="7" id="KW-0812">Transmembrane</keyword>
<dbReference type="Proteomes" id="UP000078084">
    <property type="component" value="Unassembled WGS sequence"/>
</dbReference>
<dbReference type="AlphaFoldDB" id="A0A171KPI1"/>
<evidence type="ECO:0000256" key="4">
    <source>
        <dbReference type="ARBA" id="ARBA00023136"/>
    </source>
</evidence>
<accession>A0A171KPI1</accession>
<evidence type="ECO:0000256" key="2">
    <source>
        <dbReference type="ARBA" id="ARBA00022475"/>
    </source>
</evidence>
<evidence type="ECO:0000313" key="9">
    <source>
        <dbReference type="Proteomes" id="UP000078084"/>
    </source>
</evidence>
<proteinExistence type="inferred from homology"/>
<evidence type="ECO:0000256" key="7">
    <source>
        <dbReference type="SAM" id="Phobius"/>
    </source>
</evidence>
<evidence type="ECO:0000256" key="6">
    <source>
        <dbReference type="ARBA" id="ARBA00023288"/>
    </source>
</evidence>
<evidence type="ECO:0000313" key="8">
    <source>
        <dbReference type="EMBL" id="KKO70798.1"/>
    </source>
</evidence>
<feature type="transmembrane region" description="Helical" evidence="7">
    <location>
        <begin position="7"/>
        <end position="25"/>
    </location>
</feature>
<evidence type="ECO:0000256" key="1">
    <source>
        <dbReference type="ARBA" id="ARBA00010296"/>
    </source>
</evidence>
<keyword evidence="6" id="KW-0449">Lipoprotein</keyword>
<dbReference type="GO" id="GO:0009636">
    <property type="term" value="P:response to toxic substance"/>
    <property type="evidence" value="ECO:0007669"/>
    <property type="project" value="InterPro"/>
</dbReference>
<keyword evidence="7" id="KW-1133">Transmembrane helix</keyword>
<evidence type="ECO:0000256" key="3">
    <source>
        <dbReference type="ARBA" id="ARBA00022729"/>
    </source>
</evidence>
<organism evidence="8 9">
    <name type="scientific">Kerstersia gyiorum</name>
    <dbReference type="NCBI Taxonomy" id="206506"/>
    <lineage>
        <taxon>Bacteria</taxon>
        <taxon>Pseudomonadati</taxon>
        <taxon>Pseudomonadota</taxon>
        <taxon>Betaproteobacteria</taxon>
        <taxon>Burkholderiales</taxon>
        <taxon>Alcaligenaceae</taxon>
        <taxon>Kerstersia</taxon>
    </lineage>
</organism>
<keyword evidence="2" id="KW-1003">Cell membrane</keyword>
<dbReference type="GO" id="GO:0016020">
    <property type="term" value="C:membrane"/>
    <property type="evidence" value="ECO:0007669"/>
    <property type="project" value="InterPro"/>
</dbReference>
<comment type="caution">
    <text evidence="8">The sequence shown here is derived from an EMBL/GenBank/DDBJ whole genome shotgun (WGS) entry which is preliminary data.</text>
</comment>
<dbReference type="Pfam" id="PF08085">
    <property type="entry name" value="Entericidin"/>
    <property type="match status" value="1"/>
</dbReference>
<gene>
    <name evidence="8" type="ORF">AAV32_15045</name>
</gene>
<keyword evidence="4 7" id="KW-0472">Membrane</keyword>
<feature type="transmembrane region" description="Helical" evidence="7">
    <location>
        <begin position="31"/>
        <end position="49"/>
    </location>
</feature>
<name>A0A171KPI1_9BURK</name>
<reference evidence="8 9" key="1">
    <citation type="submission" date="2015-04" db="EMBL/GenBank/DDBJ databases">
        <title>Genome sequence of Kerstersia gyiorum CG1.</title>
        <authorList>
            <person name="Greninger A.L."/>
            <person name="Kozyreva V."/>
            <person name="Chaturvedi V."/>
        </authorList>
    </citation>
    <scope>NUCLEOTIDE SEQUENCE [LARGE SCALE GENOMIC DNA]</scope>
    <source>
        <strain evidence="8 9">CG1</strain>
    </source>
</reference>
<evidence type="ECO:0000256" key="5">
    <source>
        <dbReference type="ARBA" id="ARBA00023139"/>
    </source>
</evidence>
<comment type="similarity">
    <text evidence="1">Belongs to the EcnA/EcnB lipoprotein family.</text>
</comment>
<sequence>MLMNQALPAWAAISSSILILIFHGGCMNKKALILAIAMLATTLAGCNTVDGIGKDIERGGEKIQEQAQ</sequence>
<dbReference type="EMBL" id="LBNE01000012">
    <property type="protein sequence ID" value="KKO70798.1"/>
    <property type="molecule type" value="Genomic_DNA"/>
</dbReference>
<protein>
    <recommendedName>
        <fullName evidence="10">Small secreted protein</fullName>
    </recommendedName>
</protein>
<keyword evidence="9" id="KW-1185">Reference proteome</keyword>
<keyword evidence="3" id="KW-0732">Signal</keyword>
<dbReference type="InterPro" id="IPR012556">
    <property type="entry name" value="Entericidin"/>
</dbReference>
<keyword evidence="5" id="KW-0564">Palmitate</keyword>
<evidence type="ECO:0008006" key="10">
    <source>
        <dbReference type="Google" id="ProtNLM"/>
    </source>
</evidence>